<evidence type="ECO:0000313" key="11">
    <source>
        <dbReference type="Proteomes" id="UP000006764"/>
    </source>
</evidence>
<comment type="cofactor">
    <cofactor evidence="8">
        <name>Mn(2+)</name>
        <dbReference type="ChEBI" id="CHEBI:29035"/>
    </cofactor>
    <cofactor evidence="8">
        <name>Fe(2+)</name>
        <dbReference type="ChEBI" id="CHEBI:29033"/>
    </cofactor>
    <text evidence="8">Binds 1 Mn(2+) or Fe(2+) ion per subunit.</text>
</comment>
<keyword evidence="4" id="KW-0805">Transcription regulation</keyword>
<evidence type="ECO:0000256" key="1">
    <source>
        <dbReference type="ARBA" id="ARBA00007957"/>
    </source>
</evidence>
<evidence type="ECO:0000256" key="7">
    <source>
        <dbReference type="PIRSR" id="PIRSR602481-1"/>
    </source>
</evidence>
<keyword evidence="6" id="KW-0804">Transcription</keyword>
<dbReference type="GO" id="GO:0003700">
    <property type="term" value="F:DNA-binding transcription factor activity"/>
    <property type="evidence" value="ECO:0007669"/>
    <property type="project" value="InterPro"/>
</dbReference>
<feature type="binding site" evidence="8">
    <location>
        <position position="93"/>
    </location>
    <ligand>
        <name>Fe cation</name>
        <dbReference type="ChEBI" id="CHEBI:24875"/>
    </ligand>
</feature>
<dbReference type="STRING" id="391936.S7S_04140"/>
<dbReference type="KEGG" id="apac:S7S_04140"/>
<dbReference type="EMBL" id="CP004387">
    <property type="protein sequence ID" value="AJD47250.1"/>
    <property type="molecule type" value="Genomic_DNA"/>
</dbReference>
<feature type="coiled-coil region" evidence="9">
    <location>
        <begin position="1"/>
        <end position="28"/>
    </location>
</feature>
<evidence type="ECO:0000256" key="5">
    <source>
        <dbReference type="ARBA" id="ARBA00023125"/>
    </source>
</evidence>
<evidence type="ECO:0000256" key="3">
    <source>
        <dbReference type="ARBA" id="ARBA00022833"/>
    </source>
</evidence>
<dbReference type="InterPro" id="IPR002481">
    <property type="entry name" value="FUR"/>
</dbReference>
<keyword evidence="9" id="KW-0175">Coiled coil</keyword>
<name>A0A0B4XKN2_9GAMM</name>
<dbReference type="GO" id="GO:0008270">
    <property type="term" value="F:zinc ion binding"/>
    <property type="evidence" value="ECO:0007669"/>
    <property type="project" value="TreeGrafter"/>
</dbReference>
<dbReference type="SUPFAM" id="SSF46785">
    <property type="entry name" value="Winged helix' DNA-binding domain"/>
    <property type="match status" value="1"/>
</dbReference>
<feature type="binding site" evidence="7">
    <location>
        <position position="109"/>
    </location>
    <ligand>
        <name>Zn(2+)</name>
        <dbReference type="ChEBI" id="CHEBI:29105"/>
    </ligand>
</feature>
<evidence type="ECO:0000256" key="8">
    <source>
        <dbReference type="PIRSR" id="PIRSR602481-2"/>
    </source>
</evidence>
<keyword evidence="7" id="KW-0479">Metal-binding</keyword>
<dbReference type="PANTHER" id="PTHR33202">
    <property type="entry name" value="ZINC UPTAKE REGULATION PROTEIN"/>
    <property type="match status" value="1"/>
</dbReference>
<keyword evidence="3 7" id="KW-0862">Zinc</keyword>
<comment type="similarity">
    <text evidence="1">Belongs to the Fur family.</text>
</comment>
<dbReference type="HOGENOM" id="CLU_096072_2_1_6"/>
<dbReference type="Proteomes" id="UP000006764">
    <property type="component" value="Chromosome"/>
</dbReference>
<evidence type="ECO:0000313" key="10">
    <source>
        <dbReference type="EMBL" id="AJD47250.1"/>
    </source>
</evidence>
<gene>
    <name evidence="10" type="ORF">S7S_04140</name>
</gene>
<dbReference type="PANTHER" id="PTHR33202:SF6">
    <property type="entry name" value="ZINC UPTAKE REGULATION PROTEIN"/>
    <property type="match status" value="1"/>
</dbReference>
<comment type="cofactor">
    <cofactor evidence="7">
        <name>Zn(2+)</name>
        <dbReference type="ChEBI" id="CHEBI:29105"/>
    </cofactor>
    <text evidence="7">Binds 1 zinc ion per subunit.</text>
</comment>
<evidence type="ECO:0000256" key="2">
    <source>
        <dbReference type="ARBA" id="ARBA00022491"/>
    </source>
</evidence>
<keyword evidence="11" id="KW-1185">Reference proteome</keyword>
<dbReference type="InterPro" id="IPR036390">
    <property type="entry name" value="WH_DNA-bd_sf"/>
</dbReference>
<feature type="binding site" evidence="7">
    <location>
        <position position="147"/>
    </location>
    <ligand>
        <name>Zn(2+)</name>
        <dbReference type="ChEBI" id="CHEBI:29105"/>
    </ligand>
</feature>
<feature type="binding site" evidence="7">
    <location>
        <position position="150"/>
    </location>
    <ligand>
        <name>Zn(2+)</name>
        <dbReference type="ChEBI" id="CHEBI:29105"/>
    </ligand>
</feature>
<keyword evidence="5" id="KW-0238">DNA-binding</keyword>
<dbReference type="RefSeq" id="WP_008738453.1">
    <property type="nucleotide sequence ID" value="NZ_CP004387.1"/>
</dbReference>
<evidence type="ECO:0000256" key="9">
    <source>
        <dbReference type="SAM" id="Coils"/>
    </source>
</evidence>
<organism evidence="10 11">
    <name type="scientific">Isoalcanivorax pacificus W11-5</name>
    <dbReference type="NCBI Taxonomy" id="391936"/>
    <lineage>
        <taxon>Bacteria</taxon>
        <taxon>Pseudomonadati</taxon>
        <taxon>Pseudomonadota</taxon>
        <taxon>Gammaproteobacteria</taxon>
        <taxon>Oceanospirillales</taxon>
        <taxon>Alcanivoracaceae</taxon>
        <taxon>Isoalcanivorax</taxon>
    </lineage>
</organism>
<dbReference type="GO" id="GO:0000976">
    <property type="term" value="F:transcription cis-regulatory region binding"/>
    <property type="evidence" value="ECO:0007669"/>
    <property type="project" value="TreeGrafter"/>
</dbReference>
<keyword evidence="8" id="KW-0408">Iron</keyword>
<protein>
    <submittedName>
        <fullName evidence="10">FUR family transcriptional regulator</fullName>
    </submittedName>
</protein>
<feature type="binding site" evidence="7">
    <location>
        <position position="106"/>
    </location>
    <ligand>
        <name>Zn(2+)</name>
        <dbReference type="ChEBI" id="CHEBI:29105"/>
    </ligand>
</feature>
<dbReference type="Gene3D" id="1.10.10.10">
    <property type="entry name" value="Winged helix-like DNA-binding domain superfamily/Winged helix DNA-binding domain"/>
    <property type="match status" value="1"/>
</dbReference>
<evidence type="ECO:0000256" key="6">
    <source>
        <dbReference type="ARBA" id="ARBA00023163"/>
    </source>
</evidence>
<dbReference type="AlphaFoldDB" id="A0A0B4XKN2"/>
<dbReference type="Gene3D" id="3.30.1490.190">
    <property type="match status" value="1"/>
</dbReference>
<evidence type="ECO:0000256" key="4">
    <source>
        <dbReference type="ARBA" id="ARBA00023015"/>
    </source>
</evidence>
<dbReference type="GO" id="GO:1900376">
    <property type="term" value="P:regulation of secondary metabolite biosynthetic process"/>
    <property type="evidence" value="ECO:0007669"/>
    <property type="project" value="TreeGrafter"/>
</dbReference>
<proteinExistence type="inferred from homology"/>
<dbReference type="GO" id="GO:0045892">
    <property type="term" value="P:negative regulation of DNA-templated transcription"/>
    <property type="evidence" value="ECO:0007669"/>
    <property type="project" value="TreeGrafter"/>
</dbReference>
<dbReference type="InterPro" id="IPR036388">
    <property type="entry name" value="WH-like_DNA-bd_sf"/>
</dbReference>
<dbReference type="GO" id="GO:0005829">
    <property type="term" value="C:cytosol"/>
    <property type="evidence" value="ECO:0007669"/>
    <property type="project" value="TreeGrafter"/>
</dbReference>
<accession>A0A0B4XKN2</accession>
<sequence>MVSTEQALAQAEQQCQQQGARFTAARRRVLAILLAQPQPQTAYQILDLLRAEQPGAQPPTVYRALDFLLRHALVHRIESTNSYLACNSPHTHDDDAGHHWPQFLLCDACGDTREVPLASELRQALARQANEYGFHIGQRPLEVHGLCPRCQGGQ</sequence>
<reference evidence="10 11" key="1">
    <citation type="journal article" date="2012" name="J. Bacteriol.">
        <title>Genome sequence of an alkane-degrading bacterium, Alcanivorax pacificus type strain W11-5, isolated from deep sea sediment.</title>
        <authorList>
            <person name="Lai Q."/>
            <person name="Shao Z."/>
        </authorList>
    </citation>
    <scope>NUCLEOTIDE SEQUENCE [LARGE SCALE GENOMIC DNA]</scope>
    <source>
        <strain evidence="10 11">W11-5</strain>
    </source>
</reference>
<dbReference type="InterPro" id="IPR043135">
    <property type="entry name" value="Fur_C"/>
</dbReference>
<keyword evidence="2" id="KW-0678">Repressor</keyword>
<dbReference type="Pfam" id="PF01475">
    <property type="entry name" value="FUR"/>
    <property type="match status" value="1"/>
</dbReference>